<feature type="compositionally biased region" description="Low complexity" evidence="1">
    <location>
        <begin position="479"/>
        <end position="493"/>
    </location>
</feature>
<proteinExistence type="predicted"/>
<feature type="compositionally biased region" description="Pro residues" evidence="1">
    <location>
        <begin position="658"/>
        <end position="668"/>
    </location>
</feature>
<dbReference type="PANTHER" id="PTHR48125">
    <property type="entry name" value="LP07818P1"/>
    <property type="match status" value="1"/>
</dbReference>
<gene>
    <name evidence="2" type="ORF">PICMEDRAFT_73917</name>
</gene>
<feature type="region of interest" description="Disordered" evidence="1">
    <location>
        <begin position="524"/>
        <end position="553"/>
    </location>
</feature>
<dbReference type="PANTHER" id="PTHR48125:SF10">
    <property type="entry name" value="OS12G0136300 PROTEIN"/>
    <property type="match status" value="1"/>
</dbReference>
<evidence type="ECO:0000313" key="2">
    <source>
        <dbReference type="EMBL" id="ODQ45138.1"/>
    </source>
</evidence>
<dbReference type="EMBL" id="KV454005">
    <property type="protein sequence ID" value="ODQ45138.1"/>
    <property type="molecule type" value="Genomic_DNA"/>
</dbReference>
<dbReference type="GeneID" id="30181307"/>
<feature type="compositionally biased region" description="Acidic residues" evidence="1">
    <location>
        <begin position="739"/>
        <end position="750"/>
    </location>
</feature>
<dbReference type="OrthoDB" id="3998262at2759"/>
<feature type="region of interest" description="Disordered" evidence="1">
    <location>
        <begin position="579"/>
        <end position="750"/>
    </location>
</feature>
<dbReference type="AlphaFoldDB" id="A0A1E3NHU8"/>
<feature type="region of interest" description="Disordered" evidence="1">
    <location>
        <begin position="412"/>
        <end position="438"/>
    </location>
</feature>
<feature type="compositionally biased region" description="Basic and acidic residues" evidence="1">
    <location>
        <begin position="604"/>
        <end position="626"/>
    </location>
</feature>
<accession>A0A1E3NHU8</accession>
<organism evidence="2 3">
    <name type="scientific">Pichia membranifaciens NRRL Y-2026</name>
    <dbReference type="NCBI Taxonomy" id="763406"/>
    <lineage>
        <taxon>Eukaryota</taxon>
        <taxon>Fungi</taxon>
        <taxon>Dikarya</taxon>
        <taxon>Ascomycota</taxon>
        <taxon>Saccharomycotina</taxon>
        <taxon>Pichiomycetes</taxon>
        <taxon>Pichiales</taxon>
        <taxon>Pichiaceae</taxon>
        <taxon>Pichia</taxon>
    </lineage>
</organism>
<name>A0A1E3NHU8_9ASCO</name>
<reference evidence="2 3" key="1">
    <citation type="journal article" date="2016" name="Proc. Natl. Acad. Sci. U.S.A.">
        <title>Comparative genomics of biotechnologically important yeasts.</title>
        <authorList>
            <person name="Riley R."/>
            <person name="Haridas S."/>
            <person name="Wolfe K.H."/>
            <person name="Lopes M.R."/>
            <person name="Hittinger C.T."/>
            <person name="Goeker M."/>
            <person name="Salamov A.A."/>
            <person name="Wisecaver J.H."/>
            <person name="Long T.M."/>
            <person name="Calvey C.H."/>
            <person name="Aerts A.L."/>
            <person name="Barry K.W."/>
            <person name="Choi C."/>
            <person name="Clum A."/>
            <person name="Coughlan A.Y."/>
            <person name="Deshpande S."/>
            <person name="Douglass A.P."/>
            <person name="Hanson S.J."/>
            <person name="Klenk H.-P."/>
            <person name="LaButti K.M."/>
            <person name="Lapidus A."/>
            <person name="Lindquist E.A."/>
            <person name="Lipzen A.M."/>
            <person name="Meier-Kolthoff J.P."/>
            <person name="Ohm R.A."/>
            <person name="Otillar R.P."/>
            <person name="Pangilinan J.L."/>
            <person name="Peng Y."/>
            <person name="Rokas A."/>
            <person name="Rosa C.A."/>
            <person name="Scheuner C."/>
            <person name="Sibirny A.A."/>
            <person name="Slot J.C."/>
            <person name="Stielow J.B."/>
            <person name="Sun H."/>
            <person name="Kurtzman C.P."/>
            <person name="Blackwell M."/>
            <person name="Grigoriev I.V."/>
            <person name="Jeffries T.W."/>
        </authorList>
    </citation>
    <scope>NUCLEOTIDE SEQUENCE [LARGE SCALE GENOMIC DNA]</scope>
    <source>
        <strain evidence="2 3">NRRL Y-2026</strain>
    </source>
</reference>
<feature type="region of interest" description="Disordered" evidence="1">
    <location>
        <begin position="263"/>
        <end position="342"/>
    </location>
</feature>
<evidence type="ECO:0000256" key="1">
    <source>
        <dbReference type="SAM" id="MobiDB-lite"/>
    </source>
</evidence>
<dbReference type="Proteomes" id="UP000094455">
    <property type="component" value="Unassembled WGS sequence"/>
</dbReference>
<feature type="compositionally biased region" description="Polar residues" evidence="1">
    <location>
        <begin position="314"/>
        <end position="332"/>
    </location>
</feature>
<feature type="compositionally biased region" description="Basic residues" evidence="1">
    <location>
        <begin position="693"/>
        <end position="717"/>
    </location>
</feature>
<keyword evidence="3" id="KW-1185">Reference proteome</keyword>
<evidence type="ECO:0000313" key="3">
    <source>
        <dbReference type="Proteomes" id="UP000094455"/>
    </source>
</evidence>
<feature type="compositionally biased region" description="Basic and acidic residues" evidence="1">
    <location>
        <begin position="728"/>
        <end position="738"/>
    </location>
</feature>
<protein>
    <submittedName>
        <fullName evidence="2">Uncharacterized protein</fullName>
    </submittedName>
</protein>
<feature type="compositionally biased region" description="Polar residues" evidence="1">
    <location>
        <begin position="273"/>
        <end position="291"/>
    </location>
</feature>
<feature type="region of interest" description="Disordered" evidence="1">
    <location>
        <begin position="478"/>
        <end position="497"/>
    </location>
</feature>
<dbReference type="RefSeq" id="XP_019016251.1">
    <property type="nucleotide sequence ID" value="XM_019164620.1"/>
</dbReference>
<sequence>MPKQLADGEYDLDFSGLFSTVQSDVFGIRYGFKPDIIDDGFPSFLYKDVAGNARQASPTRGNETVMVDPGLSATEIPFYLVSESKESTKAITTNLSKDDRIYFEGRSRPNAGLHQLMSTAMTPTGTGSTSSVALENGAGAGAAHFGSMSEFLLSYDDVSKSFKVDVFNGFIKMNKSREPEIISGKINKMTHRQTKLSNAPSSAAATISPMTKSYIDSLITSFASGTSSKPSLSCSRRTTSPVRTANIIPTEVGMIKPYGKSISGISPVRRHVSNSPINSPTRKVFQPSKTLSSVPVSAPPSTPAKPQSPLKVSASPSPVLQTAKKNVITPTNGGTGTRKTQRSLLLRKAERAVGINKGRVYKPKLKEPALKEKEILSSAVDASHKTHESTGLRIRQRELKEARPDQAAFELVLTPPPSVPPKKEVSPQKPAKKAAKVLEKDVRKVTKTEPTLEAWKDPVLSDDLDLESFAEELESEMNTASAAEEADTTSLTTKSAKNVKSQKAEAINTTPSLGVETYPTAISPTPPLPPSQSPAVKELKVNPAKAIDRTTDRTTDKVAKTFDDDLNIEFSDWEDADAIDGPVLSDENELTAGNSEFQLIIEDDPLKSKEMKERKQIHKEEPRPDKLATFPVKQVKVETKSAKSVKPAKNKNTVKLPTPTPTPAPASAPSPTAAAPPAKKNTTPASSSATPKKAPKAKGTGKLKKKTGTPQKARHSGLPHEDDEIDRELDAELDKAFDDLLDEEDMSEEE</sequence>
<feature type="compositionally biased region" description="Low complexity" evidence="1">
    <location>
        <begin position="669"/>
        <end position="692"/>
    </location>
</feature>